<feature type="compositionally biased region" description="Basic and acidic residues" evidence="7">
    <location>
        <begin position="103"/>
        <end position="113"/>
    </location>
</feature>
<proteinExistence type="predicted"/>
<comment type="subcellular location">
    <subcellularLocation>
        <location evidence="1 6">Endoplasmic reticulum membrane</location>
        <topology evidence="1 6">Multi-pass membrane protein</topology>
    </subcellularLocation>
</comment>
<evidence type="ECO:0000259" key="8">
    <source>
        <dbReference type="PROSITE" id="PS50845"/>
    </source>
</evidence>
<dbReference type="eggNOG" id="KOG1792">
    <property type="taxonomic scope" value="Eukaryota"/>
</dbReference>
<evidence type="ECO:0000256" key="2">
    <source>
        <dbReference type="ARBA" id="ARBA00022692"/>
    </source>
</evidence>
<keyword evidence="2 6" id="KW-0812">Transmembrane</keyword>
<evidence type="ECO:0000256" key="7">
    <source>
        <dbReference type="SAM" id="MobiDB-lite"/>
    </source>
</evidence>
<dbReference type="InterPro" id="IPR003388">
    <property type="entry name" value="Reticulon"/>
</dbReference>
<evidence type="ECO:0000256" key="4">
    <source>
        <dbReference type="ARBA" id="ARBA00022989"/>
    </source>
</evidence>
<feature type="compositionally biased region" description="Basic and acidic residues" evidence="7">
    <location>
        <begin position="14"/>
        <end position="24"/>
    </location>
</feature>
<evidence type="ECO:0000313" key="9">
    <source>
        <dbReference type="EnsemblMetazoa" id="SMAR009292-PA"/>
    </source>
</evidence>
<dbReference type="GO" id="GO:0030424">
    <property type="term" value="C:axon"/>
    <property type="evidence" value="ECO:0007669"/>
    <property type="project" value="TreeGrafter"/>
</dbReference>
<dbReference type="PhylomeDB" id="T1J6M0"/>
<evidence type="ECO:0000256" key="6">
    <source>
        <dbReference type="RuleBase" id="RU363132"/>
    </source>
</evidence>
<reference evidence="10" key="1">
    <citation type="submission" date="2011-05" db="EMBL/GenBank/DDBJ databases">
        <authorList>
            <person name="Richards S.R."/>
            <person name="Qu J."/>
            <person name="Jiang H."/>
            <person name="Jhangiani S.N."/>
            <person name="Agravi P."/>
            <person name="Goodspeed R."/>
            <person name="Gross S."/>
            <person name="Mandapat C."/>
            <person name="Jackson L."/>
            <person name="Mathew T."/>
            <person name="Pu L."/>
            <person name="Thornton R."/>
            <person name="Saada N."/>
            <person name="Wilczek-Boney K.B."/>
            <person name="Lee S."/>
            <person name="Kovar C."/>
            <person name="Wu Y."/>
            <person name="Scherer S.E."/>
            <person name="Worley K.C."/>
            <person name="Muzny D.M."/>
            <person name="Gibbs R."/>
        </authorList>
    </citation>
    <scope>NUCLEOTIDE SEQUENCE</scope>
    <source>
        <strain evidence="10">Brora</strain>
    </source>
</reference>
<keyword evidence="4 6" id="KW-1133">Transmembrane helix</keyword>
<organism evidence="9 10">
    <name type="scientific">Strigamia maritima</name>
    <name type="common">European centipede</name>
    <name type="synonym">Geophilus maritimus</name>
    <dbReference type="NCBI Taxonomy" id="126957"/>
    <lineage>
        <taxon>Eukaryota</taxon>
        <taxon>Metazoa</taxon>
        <taxon>Ecdysozoa</taxon>
        <taxon>Arthropoda</taxon>
        <taxon>Myriapoda</taxon>
        <taxon>Chilopoda</taxon>
        <taxon>Pleurostigmophora</taxon>
        <taxon>Geophilomorpha</taxon>
        <taxon>Linotaeniidae</taxon>
        <taxon>Strigamia</taxon>
    </lineage>
</organism>
<feature type="compositionally biased region" description="Acidic residues" evidence="7">
    <location>
        <begin position="25"/>
        <end position="40"/>
    </location>
</feature>
<protein>
    <recommendedName>
        <fullName evidence="6">Reticulon-like protein</fullName>
    </recommendedName>
</protein>
<dbReference type="InterPro" id="IPR046964">
    <property type="entry name" value="RTN1-4"/>
</dbReference>
<evidence type="ECO:0000256" key="3">
    <source>
        <dbReference type="ARBA" id="ARBA00022824"/>
    </source>
</evidence>
<accession>T1J6M0</accession>
<evidence type="ECO:0000256" key="5">
    <source>
        <dbReference type="ARBA" id="ARBA00023136"/>
    </source>
</evidence>
<evidence type="ECO:0000313" key="10">
    <source>
        <dbReference type="Proteomes" id="UP000014500"/>
    </source>
</evidence>
<dbReference type="AlphaFoldDB" id="T1J6M0"/>
<keyword evidence="3 6" id="KW-0256">Endoplasmic reticulum</keyword>
<dbReference type="PANTHER" id="PTHR45799:SF2">
    <property type="entry name" value="RETICULON-LIKE PROTEIN"/>
    <property type="match status" value="1"/>
</dbReference>
<dbReference type="HOGENOM" id="CLU_695072_0_0_1"/>
<reference evidence="9" key="2">
    <citation type="submission" date="2015-02" db="UniProtKB">
        <authorList>
            <consortium name="EnsemblMetazoa"/>
        </authorList>
    </citation>
    <scope>IDENTIFICATION</scope>
</reference>
<dbReference type="PROSITE" id="PS50845">
    <property type="entry name" value="RETICULON"/>
    <property type="match status" value="1"/>
</dbReference>
<keyword evidence="10" id="KW-1185">Reference proteome</keyword>
<dbReference type="Proteomes" id="UP000014500">
    <property type="component" value="Unassembled WGS sequence"/>
</dbReference>
<feature type="transmembrane region" description="Helical" evidence="6">
    <location>
        <begin position="212"/>
        <end position="238"/>
    </location>
</feature>
<dbReference type="PANTHER" id="PTHR45799">
    <property type="entry name" value="RETICULON-LIKE PROTEIN"/>
    <property type="match status" value="1"/>
</dbReference>
<name>T1J6M0_STRMM</name>
<keyword evidence="5 6" id="KW-0472">Membrane</keyword>
<sequence>MGDIDNDFMNFGKPENKNTGSHESDDFEQVDEDQPEDDDFLITSTNSEFVRNNSTDRPLVTLEEMVPSAPPAPPGPLSVSDTIKFDEDSEPEYELQYSQPPAPKKETKKKNFEEPEVVASDLSPFDTLKSDFTLDNLDPCMAVCPPKPPTPEVEEIVRESPEMPKKEVELSKDVSSSSSKCSCPFSAWFNPQYLDPRVVDLVYWRDPKKSGLVFAGILIILLSLSYFSLISVLAYVTLAVLAGTLSFRIYKNVLAAVQKSNEGHPFKKYLEQDMVISGDQIQDVTQSVVVHTNAVAHELRRLILVEDLIDSIKFGVVLWCLTYVGAWFNGMTLLILGFVAAFTLPKVYETNKTQIDHYINIARTQVDEIMSKIKSKVPIGKKAKEHLRHPQSLPLLN</sequence>
<feature type="transmembrane region" description="Helical" evidence="6">
    <location>
        <begin position="316"/>
        <end position="344"/>
    </location>
</feature>
<dbReference type="GO" id="GO:0005789">
    <property type="term" value="C:endoplasmic reticulum membrane"/>
    <property type="evidence" value="ECO:0007669"/>
    <property type="project" value="UniProtKB-SubCell"/>
</dbReference>
<dbReference type="STRING" id="126957.T1J6M0"/>
<dbReference type="EnsemblMetazoa" id="SMAR009292-RA">
    <property type="protein sequence ID" value="SMAR009292-PA"/>
    <property type="gene ID" value="SMAR009292"/>
</dbReference>
<feature type="compositionally biased region" description="Polar residues" evidence="7">
    <location>
        <begin position="42"/>
        <end position="56"/>
    </location>
</feature>
<feature type="region of interest" description="Disordered" evidence="7">
    <location>
        <begin position="1"/>
        <end position="117"/>
    </location>
</feature>
<dbReference type="Gene3D" id="1.20.5.2480">
    <property type="match status" value="1"/>
</dbReference>
<dbReference type="Pfam" id="PF02453">
    <property type="entry name" value="Reticulon"/>
    <property type="match status" value="1"/>
</dbReference>
<evidence type="ECO:0000256" key="1">
    <source>
        <dbReference type="ARBA" id="ARBA00004477"/>
    </source>
</evidence>
<feature type="domain" description="Reticulon" evidence="8">
    <location>
        <begin position="198"/>
        <end position="386"/>
    </location>
</feature>
<dbReference type="EMBL" id="JH431879">
    <property type="status" value="NOT_ANNOTATED_CDS"/>
    <property type="molecule type" value="Genomic_DNA"/>
</dbReference>